<dbReference type="EMBL" id="HBIX01010570">
    <property type="protein sequence ID" value="CAE0715248.1"/>
    <property type="molecule type" value="Transcribed_RNA"/>
</dbReference>
<sequence length="154" mass="18099">MDLVLNEEDEKIIEKEMTPTNHKTINPPKDLPAFCKSINSSDREELLVEDAILKLKKKLQQRKRNQCLHRRLPKAVVPHNCVVPHKCHERKKRKSKNKKNITKLKILQFSRQTQTPTWTKKISSSFFGRIFKKKKPKECPAEVKPAIMNMMVVF</sequence>
<reference evidence="1" key="1">
    <citation type="submission" date="2021-01" db="EMBL/GenBank/DDBJ databases">
        <authorList>
            <person name="Corre E."/>
            <person name="Pelletier E."/>
            <person name="Niang G."/>
            <person name="Scheremetjew M."/>
            <person name="Finn R."/>
            <person name="Kale V."/>
            <person name="Holt S."/>
            <person name="Cochrane G."/>
            <person name="Meng A."/>
            <person name="Brown T."/>
            <person name="Cohen L."/>
        </authorList>
    </citation>
    <scope>NUCLEOTIDE SEQUENCE</scope>
    <source>
        <strain evidence="1">10249 10 AB</strain>
    </source>
</reference>
<name>A0A7S4AGS7_9STRA</name>
<accession>A0A7S4AGS7</accession>
<organism evidence="1">
    <name type="scientific">Pseudo-nitzschia australis</name>
    <dbReference type="NCBI Taxonomy" id="44445"/>
    <lineage>
        <taxon>Eukaryota</taxon>
        <taxon>Sar</taxon>
        <taxon>Stramenopiles</taxon>
        <taxon>Ochrophyta</taxon>
        <taxon>Bacillariophyta</taxon>
        <taxon>Bacillariophyceae</taxon>
        <taxon>Bacillariophycidae</taxon>
        <taxon>Bacillariales</taxon>
        <taxon>Bacillariaceae</taxon>
        <taxon>Pseudo-nitzschia</taxon>
    </lineage>
</organism>
<protein>
    <submittedName>
        <fullName evidence="1">Uncharacterized protein</fullName>
    </submittedName>
</protein>
<proteinExistence type="predicted"/>
<evidence type="ECO:0000313" key="1">
    <source>
        <dbReference type="EMBL" id="CAE0715248.1"/>
    </source>
</evidence>
<gene>
    <name evidence="1" type="ORF">PAUS00366_LOCUS8000</name>
</gene>
<dbReference type="AlphaFoldDB" id="A0A7S4AGS7"/>